<dbReference type="Pfam" id="PF00643">
    <property type="entry name" value="zf-B_box"/>
    <property type="match status" value="2"/>
</dbReference>
<dbReference type="Gene3D" id="4.10.830.40">
    <property type="match status" value="2"/>
</dbReference>
<keyword evidence="2" id="KW-0479">Metal-binding</keyword>
<evidence type="ECO:0000259" key="10">
    <source>
        <dbReference type="PROSITE" id="PS50188"/>
    </source>
</evidence>
<feature type="domain" description="B30.2/SPRY" evidence="10">
    <location>
        <begin position="390"/>
        <end position="587"/>
    </location>
</feature>
<dbReference type="SUPFAM" id="SSF57845">
    <property type="entry name" value="B-box zinc-binding domain"/>
    <property type="match status" value="2"/>
</dbReference>
<protein>
    <recommendedName>
        <fullName evidence="13">Tripartite motif-containing protein 16-like</fullName>
    </recommendedName>
</protein>
<dbReference type="GO" id="GO:0045087">
    <property type="term" value="P:innate immune response"/>
    <property type="evidence" value="ECO:0007669"/>
    <property type="project" value="UniProtKB-KW"/>
</dbReference>
<evidence type="ECO:0000256" key="6">
    <source>
        <dbReference type="PROSITE-ProRule" id="PRU00024"/>
    </source>
</evidence>
<name>A0AAW0Q3C2_9GOBI</name>
<dbReference type="AlphaFoldDB" id="A0AAW0Q3C2"/>
<evidence type="ECO:0000256" key="7">
    <source>
        <dbReference type="SAM" id="Coils"/>
    </source>
</evidence>
<keyword evidence="5" id="KW-0391">Immunity</keyword>
<keyword evidence="7" id="KW-0175">Coiled coil</keyword>
<dbReference type="InterPro" id="IPR001870">
    <property type="entry name" value="B30.2/SPRY"/>
</dbReference>
<dbReference type="InterPro" id="IPR001841">
    <property type="entry name" value="Znf_RING"/>
</dbReference>
<dbReference type="GO" id="GO:0005737">
    <property type="term" value="C:cytoplasm"/>
    <property type="evidence" value="ECO:0007669"/>
    <property type="project" value="UniProtKB-ARBA"/>
</dbReference>
<dbReference type="EMBL" id="JBBPFD010000002">
    <property type="protein sequence ID" value="KAK7938697.1"/>
    <property type="molecule type" value="Genomic_DNA"/>
</dbReference>
<dbReference type="PANTHER" id="PTHR25465:SF5">
    <property type="entry name" value="E3 UBIQUITIN_ISG15 LIGASE TRIM25-RELATED"/>
    <property type="match status" value="1"/>
</dbReference>
<feature type="domain" description="RING-type" evidence="8">
    <location>
        <begin position="41"/>
        <end position="82"/>
    </location>
</feature>
<dbReference type="GO" id="GO:0008270">
    <property type="term" value="F:zinc ion binding"/>
    <property type="evidence" value="ECO:0007669"/>
    <property type="project" value="UniProtKB-KW"/>
</dbReference>
<evidence type="ECO:0000259" key="8">
    <source>
        <dbReference type="PROSITE" id="PS50089"/>
    </source>
</evidence>
<dbReference type="InterPro" id="IPR006574">
    <property type="entry name" value="PRY"/>
</dbReference>
<evidence type="ECO:0000256" key="1">
    <source>
        <dbReference type="ARBA" id="ARBA00022588"/>
    </source>
</evidence>
<dbReference type="Pfam" id="PF15227">
    <property type="entry name" value="zf-C3HC4_4"/>
    <property type="match status" value="2"/>
</dbReference>
<reference evidence="12" key="1">
    <citation type="submission" date="2024-04" db="EMBL/GenBank/DDBJ databases">
        <title>Salinicola lusitanus LLJ914,a marine bacterium isolated from the Okinawa Trough.</title>
        <authorList>
            <person name="Li J."/>
        </authorList>
    </citation>
    <scope>NUCLEOTIDE SEQUENCE [LARGE SCALE GENOMIC DNA]</scope>
</reference>
<dbReference type="InterPro" id="IPR003877">
    <property type="entry name" value="SPRY_dom"/>
</dbReference>
<evidence type="ECO:0000256" key="4">
    <source>
        <dbReference type="ARBA" id="ARBA00022833"/>
    </source>
</evidence>
<dbReference type="SMART" id="SM00184">
    <property type="entry name" value="RING"/>
    <property type="match status" value="2"/>
</dbReference>
<evidence type="ECO:0000259" key="9">
    <source>
        <dbReference type="PROSITE" id="PS50119"/>
    </source>
</evidence>
<dbReference type="InterPro" id="IPR000315">
    <property type="entry name" value="Znf_B-box"/>
</dbReference>
<dbReference type="SUPFAM" id="SSF57850">
    <property type="entry name" value="RING/U-box"/>
    <property type="match status" value="2"/>
</dbReference>
<dbReference type="SMART" id="SM00589">
    <property type="entry name" value="PRY"/>
    <property type="match status" value="1"/>
</dbReference>
<dbReference type="CDD" id="cd16040">
    <property type="entry name" value="SPRY_PRY_SNTX"/>
    <property type="match status" value="1"/>
</dbReference>
<dbReference type="CDD" id="cd19769">
    <property type="entry name" value="Bbox2_TRIM16-like"/>
    <property type="match status" value="2"/>
</dbReference>
<gene>
    <name evidence="11" type="ORF">WMY93_002023</name>
</gene>
<feature type="domain" description="B box-type" evidence="9">
    <location>
        <begin position="587"/>
        <end position="627"/>
    </location>
</feature>
<evidence type="ECO:0008006" key="13">
    <source>
        <dbReference type="Google" id="ProtNLM"/>
    </source>
</evidence>
<comment type="caution">
    <text evidence="11">The sequence shown here is derived from an EMBL/GenBank/DDBJ whole genome shotgun (WGS) entry which is preliminary data.</text>
</comment>
<dbReference type="PROSITE" id="PS50188">
    <property type="entry name" value="B302_SPRY"/>
    <property type="match status" value="1"/>
</dbReference>
<feature type="coiled-coil region" evidence="7">
    <location>
        <begin position="228"/>
        <end position="320"/>
    </location>
</feature>
<proteinExistence type="predicted"/>
<dbReference type="PANTHER" id="PTHR25465">
    <property type="entry name" value="B-BOX DOMAIN CONTAINING"/>
    <property type="match status" value="1"/>
</dbReference>
<dbReference type="SUPFAM" id="SSF49899">
    <property type="entry name" value="Concanavalin A-like lectins/glucanases"/>
    <property type="match status" value="1"/>
</dbReference>
<evidence type="ECO:0000256" key="5">
    <source>
        <dbReference type="ARBA" id="ARBA00022859"/>
    </source>
</evidence>
<keyword evidence="1" id="KW-0399">Innate immunity</keyword>
<organism evidence="11 12">
    <name type="scientific">Mugilogobius chulae</name>
    <name type="common">yellowstripe goby</name>
    <dbReference type="NCBI Taxonomy" id="88201"/>
    <lineage>
        <taxon>Eukaryota</taxon>
        <taxon>Metazoa</taxon>
        <taxon>Chordata</taxon>
        <taxon>Craniata</taxon>
        <taxon>Vertebrata</taxon>
        <taxon>Euteleostomi</taxon>
        <taxon>Actinopterygii</taxon>
        <taxon>Neopterygii</taxon>
        <taxon>Teleostei</taxon>
        <taxon>Neoteleostei</taxon>
        <taxon>Acanthomorphata</taxon>
        <taxon>Gobiaria</taxon>
        <taxon>Gobiiformes</taxon>
        <taxon>Gobioidei</taxon>
        <taxon>Gobiidae</taxon>
        <taxon>Gobionellinae</taxon>
        <taxon>Mugilogobius</taxon>
    </lineage>
</organism>
<keyword evidence="3 6" id="KW-0863">Zinc-finger</keyword>
<keyword evidence="12" id="KW-1185">Reference proteome</keyword>
<evidence type="ECO:0000313" key="11">
    <source>
        <dbReference type="EMBL" id="KAK7938697.1"/>
    </source>
</evidence>
<dbReference type="Pfam" id="PF13765">
    <property type="entry name" value="PRY"/>
    <property type="match status" value="1"/>
</dbReference>
<feature type="coiled-coil region" evidence="7">
    <location>
        <begin position="642"/>
        <end position="735"/>
    </location>
</feature>
<dbReference type="Pfam" id="PF25600">
    <property type="entry name" value="TRIM_CC"/>
    <property type="match status" value="2"/>
</dbReference>
<dbReference type="CDD" id="cd19802">
    <property type="entry name" value="Bbox1_TRIM8-like"/>
    <property type="match status" value="1"/>
</dbReference>
<dbReference type="SMART" id="SM00336">
    <property type="entry name" value="BBOX"/>
    <property type="match status" value="2"/>
</dbReference>
<dbReference type="Gene3D" id="3.30.40.10">
    <property type="entry name" value="Zinc/RING finger domain, C3HC4 (zinc finger)"/>
    <property type="match status" value="2"/>
</dbReference>
<dbReference type="InterPro" id="IPR058030">
    <property type="entry name" value="TRIM8/14/16/25/29/45/65_CC"/>
</dbReference>
<dbReference type="InterPro" id="IPR013320">
    <property type="entry name" value="ConA-like_dom_sf"/>
</dbReference>
<dbReference type="SMART" id="SM00449">
    <property type="entry name" value="SPRY"/>
    <property type="match status" value="1"/>
</dbReference>
<dbReference type="InterPro" id="IPR043136">
    <property type="entry name" value="B30.2/SPRY_sf"/>
</dbReference>
<dbReference type="PRINTS" id="PR01407">
    <property type="entry name" value="BUTYPHLNCDUF"/>
</dbReference>
<dbReference type="InterPro" id="IPR013083">
    <property type="entry name" value="Znf_RING/FYVE/PHD"/>
</dbReference>
<evidence type="ECO:0000256" key="3">
    <source>
        <dbReference type="ARBA" id="ARBA00022771"/>
    </source>
</evidence>
<dbReference type="Gene3D" id="2.60.120.920">
    <property type="match status" value="1"/>
</dbReference>
<sequence length="970" mass="109990">MKAQKHSLNLIQSDSSYSALDSGGSHTDMAERGVEKASLSCPICLDLLKDPVTTACGHSFCMNCLEQHWDTQDHLYSCPQCKKDFIGRPVLNKNIMLAGLVEQLKKTGLTAPPADHCYAGPQDVSCDVCNGRKLKAVQSCLQCVASYCESHLQPHYDAAALKKHQLVAPSHKLQENICSQHDEVKKLFCRSDQQIICSLCCVDQHKGHDIVSAAAERAQRQAELPARRALLLQSLQDKETDLKRLQQEAQDISHSAQTAVQHNRDSFSEMVLLLKKRRSEVEQQIRSQEETQLSRVQKLQDQLQQDVAELKRRISELDTLSLSPDHNQFLQLYASLSTDTQSTEPARIQTGPRSYFEEVTRAVSALRDKLQLTLEEGLTNVSLALSHVHVLLSPAEPSSREDFLQYYTEITLDLNTVNSWLSLSDGDRRVTRMREYQSYPDHPDRFSVWEQVLSGKSVTGRCYWEVEWSGEWVYITISYRDIQRKGSSNESRFGFSDKSWALDCNKTRPSFQFNSVQSHVSGPISSRIGVYLDHSAGVLEFYSVSESTMSLLHREQTTFTQPLYAGIGFSYIVALKKHQLVAPSHKLQENICSQHDEVKKLFCRSDQQIICALCCVDQHKGHDIVSAAAERAQRQAELPARRALLLQSLQDKETDLKRLQQEAQDISRSAQTAAVQHSRDSFREMVRLLEKRCSEVEQQIRSQEETQLSRVQELQDQLQQDVTELKRSISELDTLSLSPDHNQFLQLYASLSTDTQSTEPARIQTGPRSYFEEVTRAVSALRDKLQLTAFPVKAEREEEEIRAEADWMSCAGVEPQTEIQTLSRSDPGEMAQKALDPKAFFCPVCLDLLKDPVTIPCGHSYCRNCVQQHWDQEDEKQLYSCPQCRQRFRPRPVLHKNILVAGVVEQLKKTGLTAPPADRCYAGPQDVSCDVCTGRKLKAVQSCLQCVASYCESHLQLILMKLQYYRNTSW</sequence>
<dbReference type="Proteomes" id="UP001460270">
    <property type="component" value="Unassembled WGS sequence"/>
</dbReference>
<accession>A0AAW0Q3C2</accession>
<evidence type="ECO:0000256" key="2">
    <source>
        <dbReference type="ARBA" id="ARBA00022723"/>
    </source>
</evidence>
<dbReference type="PROSITE" id="PS50089">
    <property type="entry name" value="ZF_RING_2"/>
    <property type="match status" value="2"/>
</dbReference>
<dbReference type="InterPro" id="IPR017907">
    <property type="entry name" value="Znf_RING_CS"/>
</dbReference>
<dbReference type="Pfam" id="PF00622">
    <property type="entry name" value="SPRY"/>
    <property type="match status" value="1"/>
</dbReference>
<dbReference type="InterPro" id="IPR003879">
    <property type="entry name" value="Butyrophylin_SPRY"/>
</dbReference>
<keyword evidence="4" id="KW-0862">Zinc</keyword>
<dbReference type="Gene3D" id="3.30.160.60">
    <property type="entry name" value="Classic Zinc Finger"/>
    <property type="match status" value="2"/>
</dbReference>
<dbReference type="InterPro" id="IPR051051">
    <property type="entry name" value="E3_ubiq-ligase_TRIM/RNF"/>
</dbReference>
<dbReference type="PROSITE" id="PS50119">
    <property type="entry name" value="ZF_BBOX"/>
    <property type="match status" value="2"/>
</dbReference>
<dbReference type="PROSITE" id="PS00518">
    <property type="entry name" value="ZF_RING_1"/>
    <property type="match status" value="2"/>
</dbReference>
<feature type="domain" description="B box-type" evidence="9">
    <location>
        <begin position="173"/>
        <end position="213"/>
    </location>
</feature>
<feature type="domain" description="RING-type" evidence="8">
    <location>
        <begin position="842"/>
        <end position="885"/>
    </location>
</feature>
<evidence type="ECO:0000313" key="12">
    <source>
        <dbReference type="Proteomes" id="UP001460270"/>
    </source>
</evidence>